<evidence type="ECO:0000313" key="3">
    <source>
        <dbReference type="Proteomes" id="UP000001070"/>
    </source>
</evidence>
<gene>
    <name evidence="2" type="primary">Dgri\GH21248</name>
    <name evidence="2" type="ORF">Dgri_GH21248</name>
</gene>
<accession>B4J7H9</accession>
<protein>
    <submittedName>
        <fullName evidence="2">GH21248</fullName>
    </submittedName>
</protein>
<name>B4J7H9_DROGR</name>
<keyword evidence="3" id="KW-1185">Reference proteome</keyword>
<dbReference type="Proteomes" id="UP000001070">
    <property type="component" value="Unassembled WGS sequence"/>
</dbReference>
<sequence length="93" mass="9967">MSSLISDDNDNDTDAEEDAEDQDNIIEDTIATPVDPENGVVLLSAVAMEQEISLELLLNASSNTFDLDALPTTGNHVVIDTIDHLTDCSESTC</sequence>
<feature type="compositionally biased region" description="Acidic residues" evidence="1">
    <location>
        <begin position="7"/>
        <end position="26"/>
    </location>
</feature>
<feature type="region of interest" description="Disordered" evidence="1">
    <location>
        <begin position="1"/>
        <end position="32"/>
    </location>
</feature>
<organism evidence="3">
    <name type="scientific">Drosophila grimshawi</name>
    <name type="common">Hawaiian fruit fly</name>
    <name type="synonym">Idiomyia grimshawi</name>
    <dbReference type="NCBI Taxonomy" id="7222"/>
    <lineage>
        <taxon>Eukaryota</taxon>
        <taxon>Metazoa</taxon>
        <taxon>Ecdysozoa</taxon>
        <taxon>Arthropoda</taxon>
        <taxon>Hexapoda</taxon>
        <taxon>Insecta</taxon>
        <taxon>Pterygota</taxon>
        <taxon>Neoptera</taxon>
        <taxon>Endopterygota</taxon>
        <taxon>Diptera</taxon>
        <taxon>Brachycera</taxon>
        <taxon>Muscomorpha</taxon>
        <taxon>Ephydroidea</taxon>
        <taxon>Drosophilidae</taxon>
        <taxon>Drosophila</taxon>
        <taxon>Hawaiian Drosophila</taxon>
    </lineage>
</organism>
<dbReference type="OMA" id="IDHLTDC"/>
<dbReference type="InParanoid" id="B4J7H9"/>
<dbReference type="HOGENOM" id="CLU_2429362_0_0_1"/>
<evidence type="ECO:0000313" key="2">
    <source>
        <dbReference type="EMBL" id="EDW01103.1"/>
    </source>
</evidence>
<dbReference type="AlphaFoldDB" id="B4J7H9"/>
<dbReference type="EMBL" id="CH916367">
    <property type="protein sequence ID" value="EDW01103.1"/>
    <property type="molecule type" value="Genomic_DNA"/>
</dbReference>
<proteinExistence type="predicted"/>
<reference evidence="2 3" key="1">
    <citation type="journal article" date="2007" name="Nature">
        <title>Evolution of genes and genomes on the Drosophila phylogeny.</title>
        <authorList>
            <consortium name="Drosophila 12 Genomes Consortium"/>
            <person name="Clark A.G."/>
            <person name="Eisen M.B."/>
            <person name="Smith D.R."/>
            <person name="Bergman C.M."/>
            <person name="Oliver B."/>
            <person name="Markow T.A."/>
            <person name="Kaufman T.C."/>
            <person name="Kellis M."/>
            <person name="Gelbart W."/>
            <person name="Iyer V.N."/>
            <person name="Pollard D.A."/>
            <person name="Sackton T.B."/>
            <person name="Larracuente A.M."/>
            <person name="Singh N.D."/>
            <person name="Abad J.P."/>
            <person name="Abt D.N."/>
            <person name="Adryan B."/>
            <person name="Aguade M."/>
            <person name="Akashi H."/>
            <person name="Anderson W.W."/>
            <person name="Aquadro C.F."/>
            <person name="Ardell D.H."/>
            <person name="Arguello R."/>
            <person name="Artieri C.G."/>
            <person name="Barbash D.A."/>
            <person name="Barker D."/>
            <person name="Barsanti P."/>
            <person name="Batterham P."/>
            <person name="Batzoglou S."/>
            <person name="Begun D."/>
            <person name="Bhutkar A."/>
            <person name="Blanco E."/>
            <person name="Bosak S.A."/>
            <person name="Bradley R.K."/>
            <person name="Brand A.D."/>
            <person name="Brent M.R."/>
            <person name="Brooks A.N."/>
            <person name="Brown R.H."/>
            <person name="Butlin R.K."/>
            <person name="Caggese C."/>
            <person name="Calvi B.R."/>
            <person name="Bernardo de Carvalho A."/>
            <person name="Caspi A."/>
            <person name="Castrezana S."/>
            <person name="Celniker S.E."/>
            <person name="Chang J.L."/>
            <person name="Chapple C."/>
            <person name="Chatterji S."/>
            <person name="Chinwalla A."/>
            <person name="Civetta A."/>
            <person name="Clifton S.W."/>
            <person name="Comeron J.M."/>
            <person name="Costello J.C."/>
            <person name="Coyne J.A."/>
            <person name="Daub J."/>
            <person name="David R.G."/>
            <person name="Delcher A.L."/>
            <person name="Delehaunty K."/>
            <person name="Do C.B."/>
            <person name="Ebling H."/>
            <person name="Edwards K."/>
            <person name="Eickbush T."/>
            <person name="Evans J.D."/>
            <person name="Filipski A."/>
            <person name="Findeiss S."/>
            <person name="Freyhult E."/>
            <person name="Fulton L."/>
            <person name="Fulton R."/>
            <person name="Garcia A.C."/>
            <person name="Gardiner A."/>
            <person name="Garfield D.A."/>
            <person name="Garvin B.E."/>
            <person name="Gibson G."/>
            <person name="Gilbert D."/>
            <person name="Gnerre S."/>
            <person name="Godfrey J."/>
            <person name="Good R."/>
            <person name="Gotea V."/>
            <person name="Gravely B."/>
            <person name="Greenberg A.J."/>
            <person name="Griffiths-Jones S."/>
            <person name="Gross S."/>
            <person name="Guigo R."/>
            <person name="Gustafson E.A."/>
            <person name="Haerty W."/>
            <person name="Hahn M.W."/>
            <person name="Halligan D.L."/>
            <person name="Halpern A.L."/>
            <person name="Halter G.M."/>
            <person name="Han M.V."/>
            <person name="Heger A."/>
            <person name="Hillier L."/>
            <person name="Hinrichs A.S."/>
            <person name="Holmes I."/>
            <person name="Hoskins R.A."/>
            <person name="Hubisz M.J."/>
            <person name="Hultmark D."/>
            <person name="Huntley M.A."/>
            <person name="Jaffe D.B."/>
            <person name="Jagadeeshan S."/>
            <person name="Jeck W.R."/>
            <person name="Johnson J."/>
            <person name="Jones C.D."/>
            <person name="Jordan W.C."/>
            <person name="Karpen G.H."/>
            <person name="Kataoka E."/>
            <person name="Keightley P.D."/>
            <person name="Kheradpour P."/>
            <person name="Kirkness E.F."/>
            <person name="Koerich L.B."/>
            <person name="Kristiansen K."/>
            <person name="Kudrna D."/>
            <person name="Kulathinal R.J."/>
            <person name="Kumar S."/>
            <person name="Kwok R."/>
            <person name="Lander E."/>
            <person name="Langley C.H."/>
            <person name="Lapoint R."/>
            <person name="Lazzaro B.P."/>
            <person name="Lee S.J."/>
            <person name="Levesque L."/>
            <person name="Li R."/>
            <person name="Lin C.F."/>
            <person name="Lin M.F."/>
            <person name="Lindblad-Toh K."/>
            <person name="Llopart A."/>
            <person name="Long M."/>
            <person name="Low L."/>
            <person name="Lozovsky E."/>
            <person name="Lu J."/>
            <person name="Luo M."/>
            <person name="Machado C.A."/>
            <person name="Makalowski W."/>
            <person name="Marzo M."/>
            <person name="Matsuda M."/>
            <person name="Matzkin L."/>
            <person name="McAllister B."/>
            <person name="McBride C.S."/>
            <person name="McKernan B."/>
            <person name="McKernan K."/>
            <person name="Mendez-Lago M."/>
            <person name="Minx P."/>
            <person name="Mollenhauer M.U."/>
            <person name="Montooth K."/>
            <person name="Mount S.M."/>
            <person name="Mu X."/>
            <person name="Myers E."/>
            <person name="Negre B."/>
            <person name="Newfeld S."/>
            <person name="Nielsen R."/>
            <person name="Noor M.A."/>
            <person name="O'Grady P."/>
            <person name="Pachter L."/>
            <person name="Papaceit M."/>
            <person name="Parisi M.J."/>
            <person name="Parisi M."/>
            <person name="Parts L."/>
            <person name="Pedersen J.S."/>
            <person name="Pesole G."/>
            <person name="Phillippy A.M."/>
            <person name="Ponting C.P."/>
            <person name="Pop M."/>
            <person name="Porcelli D."/>
            <person name="Powell J.R."/>
            <person name="Prohaska S."/>
            <person name="Pruitt K."/>
            <person name="Puig M."/>
            <person name="Quesneville H."/>
            <person name="Ram K.R."/>
            <person name="Rand D."/>
            <person name="Rasmussen M.D."/>
            <person name="Reed L.K."/>
            <person name="Reenan R."/>
            <person name="Reily A."/>
            <person name="Remington K.A."/>
            <person name="Rieger T.T."/>
            <person name="Ritchie M.G."/>
            <person name="Robin C."/>
            <person name="Rogers Y.H."/>
            <person name="Rohde C."/>
            <person name="Rozas J."/>
            <person name="Rubenfield M.J."/>
            <person name="Ruiz A."/>
            <person name="Russo S."/>
            <person name="Salzberg S.L."/>
            <person name="Sanchez-Gracia A."/>
            <person name="Saranga D.J."/>
            <person name="Sato H."/>
            <person name="Schaeffer S.W."/>
            <person name="Schatz M.C."/>
            <person name="Schlenke T."/>
            <person name="Schwartz R."/>
            <person name="Segarra C."/>
            <person name="Singh R.S."/>
            <person name="Sirot L."/>
            <person name="Sirota M."/>
            <person name="Sisneros N.B."/>
            <person name="Smith C.D."/>
            <person name="Smith T.F."/>
            <person name="Spieth J."/>
            <person name="Stage D.E."/>
            <person name="Stark A."/>
            <person name="Stephan W."/>
            <person name="Strausberg R.L."/>
            <person name="Strempel S."/>
            <person name="Sturgill D."/>
            <person name="Sutton G."/>
            <person name="Sutton G.G."/>
            <person name="Tao W."/>
            <person name="Teichmann S."/>
            <person name="Tobari Y.N."/>
            <person name="Tomimura Y."/>
            <person name="Tsolas J.M."/>
            <person name="Valente V.L."/>
            <person name="Venter E."/>
            <person name="Venter J.C."/>
            <person name="Vicario S."/>
            <person name="Vieira F.G."/>
            <person name="Vilella A.J."/>
            <person name="Villasante A."/>
            <person name="Walenz B."/>
            <person name="Wang J."/>
            <person name="Wasserman M."/>
            <person name="Watts T."/>
            <person name="Wilson D."/>
            <person name="Wilson R.K."/>
            <person name="Wing R.A."/>
            <person name="Wolfner M.F."/>
            <person name="Wong A."/>
            <person name="Wong G.K."/>
            <person name="Wu C.I."/>
            <person name="Wu G."/>
            <person name="Yamamoto D."/>
            <person name="Yang H.P."/>
            <person name="Yang S.P."/>
            <person name="Yorke J.A."/>
            <person name="Yoshida K."/>
            <person name="Zdobnov E."/>
            <person name="Zhang P."/>
            <person name="Zhang Y."/>
            <person name="Zimin A.V."/>
            <person name="Baldwin J."/>
            <person name="Abdouelleil A."/>
            <person name="Abdulkadir J."/>
            <person name="Abebe A."/>
            <person name="Abera B."/>
            <person name="Abreu J."/>
            <person name="Acer S.C."/>
            <person name="Aftuck L."/>
            <person name="Alexander A."/>
            <person name="An P."/>
            <person name="Anderson E."/>
            <person name="Anderson S."/>
            <person name="Arachi H."/>
            <person name="Azer M."/>
            <person name="Bachantsang P."/>
            <person name="Barry A."/>
            <person name="Bayul T."/>
            <person name="Berlin A."/>
            <person name="Bessette D."/>
            <person name="Bloom T."/>
            <person name="Blye J."/>
            <person name="Boguslavskiy L."/>
            <person name="Bonnet C."/>
            <person name="Boukhgalter B."/>
            <person name="Bourzgui I."/>
            <person name="Brown A."/>
            <person name="Cahill P."/>
            <person name="Channer S."/>
            <person name="Cheshatsang Y."/>
            <person name="Chuda L."/>
            <person name="Citroen M."/>
            <person name="Collymore A."/>
            <person name="Cooke P."/>
            <person name="Costello M."/>
            <person name="D'Aco K."/>
            <person name="Daza R."/>
            <person name="De Haan G."/>
            <person name="DeGray S."/>
            <person name="DeMaso C."/>
            <person name="Dhargay N."/>
            <person name="Dooley K."/>
            <person name="Dooley E."/>
            <person name="Doricent M."/>
            <person name="Dorje P."/>
            <person name="Dorjee K."/>
            <person name="Dupes A."/>
            <person name="Elong R."/>
            <person name="Falk J."/>
            <person name="Farina A."/>
            <person name="Faro S."/>
            <person name="Ferguson D."/>
            <person name="Fisher S."/>
            <person name="Foley C.D."/>
            <person name="Franke A."/>
            <person name="Friedrich D."/>
            <person name="Gadbois L."/>
            <person name="Gearin G."/>
            <person name="Gearin C.R."/>
            <person name="Giannoukos G."/>
            <person name="Goode T."/>
            <person name="Graham J."/>
            <person name="Grandbois E."/>
            <person name="Grewal S."/>
            <person name="Gyaltsen K."/>
            <person name="Hafez N."/>
            <person name="Hagos B."/>
            <person name="Hall J."/>
            <person name="Henson C."/>
            <person name="Hollinger A."/>
            <person name="Honan T."/>
            <person name="Huard M.D."/>
            <person name="Hughes L."/>
            <person name="Hurhula B."/>
            <person name="Husby M.E."/>
            <person name="Kamat A."/>
            <person name="Kanga B."/>
            <person name="Kashin S."/>
            <person name="Khazanovich D."/>
            <person name="Kisner P."/>
            <person name="Lance K."/>
            <person name="Lara M."/>
            <person name="Lee W."/>
            <person name="Lennon N."/>
            <person name="Letendre F."/>
            <person name="LeVine R."/>
            <person name="Lipovsky A."/>
            <person name="Liu X."/>
            <person name="Liu J."/>
            <person name="Liu S."/>
            <person name="Lokyitsang T."/>
            <person name="Lokyitsang Y."/>
            <person name="Lubonja R."/>
            <person name="Lui A."/>
            <person name="MacDonald P."/>
            <person name="Magnisalis V."/>
            <person name="Maru K."/>
            <person name="Matthews C."/>
            <person name="McCusker W."/>
            <person name="McDonough S."/>
            <person name="Mehta T."/>
            <person name="Meldrim J."/>
            <person name="Meneus L."/>
            <person name="Mihai O."/>
            <person name="Mihalev A."/>
            <person name="Mihova T."/>
            <person name="Mittelman R."/>
            <person name="Mlenga V."/>
            <person name="Montmayeur A."/>
            <person name="Mulrain L."/>
            <person name="Navidi A."/>
            <person name="Naylor J."/>
            <person name="Negash T."/>
            <person name="Nguyen T."/>
            <person name="Nguyen N."/>
            <person name="Nicol R."/>
            <person name="Norbu C."/>
            <person name="Norbu N."/>
            <person name="Novod N."/>
            <person name="O'Neill B."/>
            <person name="Osman S."/>
            <person name="Markiewicz E."/>
            <person name="Oyono O.L."/>
            <person name="Patti C."/>
            <person name="Phunkhang P."/>
            <person name="Pierre F."/>
            <person name="Priest M."/>
            <person name="Raghuraman S."/>
            <person name="Rege F."/>
            <person name="Reyes R."/>
            <person name="Rise C."/>
            <person name="Rogov P."/>
            <person name="Ross K."/>
            <person name="Ryan E."/>
            <person name="Settipalli S."/>
            <person name="Shea T."/>
            <person name="Sherpa N."/>
            <person name="Shi L."/>
            <person name="Shih D."/>
            <person name="Sparrow T."/>
            <person name="Spaulding J."/>
            <person name="Stalker J."/>
            <person name="Stange-Thomann N."/>
            <person name="Stavropoulos S."/>
            <person name="Stone C."/>
            <person name="Strader C."/>
            <person name="Tesfaye S."/>
            <person name="Thomson T."/>
            <person name="Thoulutsang Y."/>
            <person name="Thoulutsang D."/>
            <person name="Topham K."/>
            <person name="Topping I."/>
            <person name="Tsamla T."/>
            <person name="Vassiliev H."/>
            <person name="Vo A."/>
            <person name="Wangchuk T."/>
            <person name="Wangdi T."/>
            <person name="Weiand M."/>
            <person name="Wilkinson J."/>
            <person name="Wilson A."/>
            <person name="Yadav S."/>
            <person name="Young G."/>
            <person name="Yu Q."/>
            <person name="Zembek L."/>
            <person name="Zhong D."/>
            <person name="Zimmer A."/>
            <person name="Zwirko Z."/>
            <person name="Jaffe D.B."/>
            <person name="Alvarez P."/>
            <person name="Brockman W."/>
            <person name="Butler J."/>
            <person name="Chin C."/>
            <person name="Gnerre S."/>
            <person name="Grabherr M."/>
            <person name="Kleber M."/>
            <person name="Mauceli E."/>
            <person name="MacCallum I."/>
        </authorList>
    </citation>
    <scope>NUCLEOTIDE SEQUENCE [LARGE SCALE GENOMIC DNA]</scope>
    <source>
        <strain evidence="3">Tucson 15287-2541.00</strain>
    </source>
</reference>
<dbReference type="eggNOG" id="ENOG502T967">
    <property type="taxonomic scope" value="Eukaryota"/>
</dbReference>
<evidence type="ECO:0000256" key="1">
    <source>
        <dbReference type="SAM" id="MobiDB-lite"/>
    </source>
</evidence>